<name>A0ABU9D9A3_9PROT</name>
<evidence type="ECO:0000313" key="2">
    <source>
        <dbReference type="Proteomes" id="UP001446205"/>
    </source>
</evidence>
<reference evidence="1 2" key="1">
    <citation type="submission" date="2024-04" db="EMBL/GenBank/DDBJ databases">
        <authorList>
            <person name="Abashina T."/>
            <person name="Shaikin A."/>
        </authorList>
    </citation>
    <scope>NUCLEOTIDE SEQUENCE [LARGE SCALE GENOMIC DNA]</scope>
    <source>
        <strain evidence="1 2">AAFK</strain>
    </source>
</reference>
<keyword evidence="2" id="KW-1185">Reference proteome</keyword>
<gene>
    <name evidence="1" type="ORF">WOB96_05815</name>
</gene>
<dbReference type="Proteomes" id="UP001446205">
    <property type="component" value="Unassembled WGS sequence"/>
</dbReference>
<comment type="caution">
    <text evidence="1">The sequence shown here is derived from an EMBL/GenBank/DDBJ whole genome shotgun (WGS) entry which is preliminary data.</text>
</comment>
<proteinExistence type="predicted"/>
<protein>
    <submittedName>
        <fullName evidence="1">Uncharacterized protein</fullName>
    </submittedName>
</protein>
<organism evidence="1 2">
    <name type="scientific">Thermithiobacillus plumbiphilus</name>
    <dbReference type="NCBI Taxonomy" id="1729899"/>
    <lineage>
        <taxon>Bacteria</taxon>
        <taxon>Pseudomonadati</taxon>
        <taxon>Pseudomonadota</taxon>
        <taxon>Acidithiobacillia</taxon>
        <taxon>Acidithiobacillales</taxon>
        <taxon>Thermithiobacillaceae</taxon>
        <taxon>Thermithiobacillus</taxon>
    </lineage>
</organism>
<dbReference type="EMBL" id="JBBPCO010000004">
    <property type="protein sequence ID" value="MEK8089280.1"/>
    <property type="molecule type" value="Genomic_DNA"/>
</dbReference>
<accession>A0ABU9D9A3</accession>
<dbReference type="RefSeq" id="WP_341370338.1">
    <property type="nucleotide sequence ID" value="NZ_JBBPCO010000004.1"/>
</dbReference>
<sequence length="92" mass="10857">MIDVDQMVARLRARHGDDWTPQHLAQAIHDEREPRNHWGMRWMDTYEPAPHGGLQLTPRARLAMRLDRMAHEISISASLARARRAAWWRTRP</sequence>
<evidence type="ECO:0000313" key="1">
    <source>
        <dbReference type="EMBL" id="MEK8089280.1"/>
    </source>
</evidence>